<reference evidence="2" key="1">
    <citation type="submission" date="2024-05" db="EMBL/GenBank/DDBJ databases">
        <authorList>
            <person name="Yang L."/>
            <person name="Pan L."/>
        </authorList>
    </citation>
    <scope>NUCLEOTIDE SEQUENCE</scope>
    <source>
        <strain evidence="2">FCG-7</strain>
    </source>
</reference>
<proteinExistence type="predicted"/>
<dbReference type="SUPFAM" id="SSF109604">
    <property type="entry name" value="HD-domain/PDEase-like"/>
    <property type="match status" value="1"/>
</dbReference>
<name>A0AAU7F9Z1_9NEIS</name>
<feature type="domain" description="HDOD" evidence="1">
    <location>
        <begin position="19"/>
        <end position="216"/>
    </location>
</feature>
<dbReference type="PANTHER" id="PTHR33525">
    <property type="match status" value="1"/>
</dbReference>
<dbReference type="InterPro" id="IPR052340">
    <property type="entry name" value="RNase_Y/CdgJ"/>
</dbReference>
<evidence type="ECO:0000259" key="1">
    <source>
        <dbReference type="PROSITE" id="PS51833"/>
    </source>
</evidence>
<dbReference type="PROSITE" id="PS51833">
    <property type="entry name" value="HDOD"/>
    <property type="match status" value="1"/>
</dbReference>
<protein>
    <submittedName>
        <fullName evidence="2">HDOD domain-containing protein</fullName>
    </submittedName>
</protein>
<dbReference type="Pfam" id="PF08668">
    <property type="entry name" value="HDOD"/>
    <property type="match status" value="1"/>
</dbReference>
<dbReference type="EMBL" id="CP157355">
    <property type="protein sequence ID" value="XBM00314.1"/>
    <property type="molecule type" value="Genomic_DNA"/>
</dbReference>
<dbReference type="InterPro" id="IPR013976">
    <property type="entry name" value="HDOD"/>
</dbReference>
<gene>
    <name evidence="2" type="ORF">ABHF33_14840</name>
</gene>
<accession>A0AAU7F9Z1</accession>
<evidence type="ECO:0000313" key="2">
    <source>
        <dbReference type="EMBL" id="XBM00314.1"/>
    </source>
</evidence>
<sequence>MLQHLPDSECEQLVKNLVIPPRPEILVAIREAQLAEEPDFPYIASLINSDLALSMAMLKTVNSPFFQLTQKITSIDQAMQLLGLRNICNLLEGQLLRQTLSGDIAAEHEARMSYFWETSVQIAMISAQIASNVHGISAEEAYTFGLFRNSGKAIMAARFNTYMDTMTRGERMSRQEYIALENSRHQSNHHVVGYLLSRTWYLPESMQLAILNHNDLKLFEQAMYGEWHHVCTLIAIASLAEHILKMHVHQFEHPEWRRIEPLLLNHLALKLEEFEDMVDKVSLF</sequence>
<dbReference type="PANTHER" id="PTHR33525:SF6">
    <property type="entry name" value="HDOD DOMAIN-CONTAINING PROTEIN"/>
    <property type="match status" value="1"/>
</dbReference>
<dbReference type="KEGG" id="cmav:ABHF33_14840"/>
<dbReference type="RefSeq" id="WP_348944670.1">
    <property type="nucleotide sequence ID" value="NZ_CP157355.1"/>
</dbReference>
<dbReference type="Gene3D" id="1.10.3210.10">
    <property type="entry name" value="Hypothetical protein af1432"/>
    <property type="match status" value="1"/>
</dbReference>
<organism evidence="2">
    <name type="scientific">Chitinibacter mangrovi</name>
    <dbReference type="NCBI Taxonomy" id="3153927"/>
    <lineage>
        <taxon>Bacteria</taxon>
        <taxon>Pseudomonadati</taxon>
        <taxon>Pseudomonadota</taxon>
        <taxon>Betaproteobacteria</taxon>
        <taxon>Neisseriales</taxon>
        <taxon>Chitinibacteraceae</taxon>
        <taxon>Chitinibacter</taxon>
    </lineage>
</organism>
<dbReference type="AlphaFoldDB" id="A0AAU7F9Z1"/>